<evidence type="ECO:0000256" key="1">
    <source>
        <dbReference type="ARBA" id="ARBA00022603"/>
    </source>
</evidence>
<dbReference type="AlphaFoldDB" id="A0AAD3YDU6"/>
<comment type="similarity">
    <text evidence="4">Belongs to the class I-like SAM-binding methyltransferase superfamily. Cation-dependent O-methyltransferase family.</text>
</comment>
<dbReference type="EMBL" id="BTCM01000008">
    <property type="protein sequence ID" value="GMK59511.1"/>
    <property type="molecule type" value="Genomic_DNA"/>
</dbReference>
<dbReference type="PANTHER" id="PTHR43167:SF1">
    <property type="entry name" value="PUTATIVE (AFU_ORTHOLOGUE AFUA_6G01830)-RELATED"/>
    <property type="match status" value="1"/>
</dbReference>
<proteinExistence type="inferred from homology"/>
<evidence type="ECO:0000313" key="6">
    <source>
        <dbReference type="EMBL" id="GMK59511.1"/>
    </source>
</evidence>
<gene>
    <name evidence="6" type="ORF">CspeluHIS016_0801170</name>
</gene>
<name>A0AAD3YDU6_9TREE</name>
<dbReference type="InterPro" id="IPR002935">
    <property type="entry name" value="SAM_O-MeTrfase"/>
</dbReference>
<dbReference type="Gene3D" id="3.40.50.150">
    <property type="entry name" value="Vaccinia Virus protein VP39"/>
    <property type="match status" value="1"/>
</dbReference>
<dbReference type="Pfam" id="PF13578">
    <property type="entry name" value="Methyltransf_24"/>
    <property type="match status" value="1"/>
</dbReference>
<comment type="caution">
    <text evidence="6">The sequence shown here is derived from an EMBL/GenBank/DDBJ whole genome shotgun (WGS) entry which is preliminary data.</text>
</comment>
<reference evidence="6" key="2">
    <citation type="submission" date="2023-06" db="EMBL/GenBank/DDBJ databases">
        <authorList>
            <person name="Kobayashi Y."/>
            <person name="Kayamori A."/>
            <person name="Aoki K."/>
            <person name="Shiwa Y."/>
            <person name="Fujita N."/>
            <person name="Sugita T."/>
            <person name="Iwasaki W."/>
            <person name="Tanaka N."/>
            <person name="Takashima M."/>
        </authorList>
    </citation>
    <scope>NUCLEOTIDE SEQUENCE</scope>
    <source>
        <strain evidence="6">HIS016</strain>
    </source>
</reference>
<evidence type="ECO:0000313" key="7">
    <source>
        <dbReference type="Proteomes" id="UP001222932"/>
    </source>
</evidence>
<accession>A0AAD3YDU6</accession>
<protein>
    <recommendedName>
        <fullName evidence="8">S-adenosyl-L-methionine-dependent methyltransferase</fullName>
    </recommendedName>
</protein>
<evidence type="ECO:0000256" key="4">
    <source>
        <dbReference type="ARBA" id="ARBA00023453"/>
    </source>
</evidence>
<dbReference type="PROSITE" id="PS51682">
    <property type="entry name" value="SAM_OMT_I"/>
    <property type="match status" value="1"/>
</dbReference>
<feature type="region of interest" description="Disordered" evidence="5">
    <location>
        <begin position="1"/>
        <end position="20"/>
    </location>
</feature>
<dbReference type="SUPFAM" id="SSF53335">
    <property type="entry name" value="S-adenosyl-L-methionine-dependent methyltransferases"/>
    <property type="match status" value="1"/>
</dbReference>
<dbReference type="CDD" id="cd02440">
    <property type="entry name" value="AdoMet_MTases"/>
    <property type="match status" value="1"/>
</dbReference>
<evidence type="ECO:0000256" key="5">
    <source>
        <dbReference type="SAM" id="MobiDB-lite"/>
    </source>
</evidence>
<keyword evidence="1" id="KW-0489">Methyltransferase</keyword>
<evidence type="ECO:0000256" key="2">
    <source>
        <dbReference type="ARBA" id="ARBA00022679"/>
    </source>
</evidence>
<dbReference type="Proteomes" id="UP001222932">
    <property type="component" value="Unassembled WGS sequence"/>
</dbReference>
<keyword evidence="7" id="KW-1185">Reference proteome</keyword>
<dbReference type="PANTHER" id="PTHR43167">
    <property type="entry name" value="PUTATIVE (AFU_ORTHOLOGUE AFUA_6G01830)-RELATED"/>
    <property type="match status" value="1"/>
</dbReference>
<organism evidence="6 7">
    <name type="scientific">Cutaneotrichosporon spelunceum</name>
    <dbReference type="NCBI Taxonomy" id="1672016"/>
    <lineage>
        <taxon>Eukaryota</taxon>
        <taxon>Fungi</taxon>
        <taxon>Dikarya</taxon>
        <taxon>Basidiomycota</taxon>
        <taxon>Agaricomycotina</taxon>
        <taxon>Tremellomycetes</taxon>
        <taxon>Trichosporonales</taxon>
        <taxon>Trichosporonaceae</taxon>
        <taxon>Cutaneotrichosporon</taxon>
    </lineage>
</organism>
<keyword evidence="2" id="KW-0808">Transferase</keyword>
<evidence type="ECO:0008006" key="8">
    <source>
        <dbReference type="Google" id="ProtNLM"/>
    </source>
</evidence>
<dbReference type="GO" id="GO:0032259">
    <property type="term" value="P:methylation"/>
    <property type="evidence" value="ECO:0007669"/>
    <property type="project" value="UniProtKB-KW"/>
</dbReference>
<evidence type="ECO:0000256" key="3">
    <source>
        <dbReference type="ARBA" id="ARBA00022691"/>
    </source>
</evidence>
<sequence>MASVPLAQPSTNDAHHPNPVRAPAHVHALLDRLHALSSAQEAELDLLSIPASDFHTTVADQFVALEQDKCQFVYALLRATGATTIVEAGTSYGVSTIYLALAAMQNAAAAAGTTAGKGDTQPRVIGTEHEREKAERARAIWIEAGVDRVIELRVGDLRETLKDEMGTVDFLLLDIWADMALPALKLVRPHLRAGATVVCDNTIASAARYADLLAYVRDDPAFQCITVPYHKGLGVFVYYP</sequence>
<reference evidence="6" key="1">
    <citation type="journal article" date="2023" name="BMC Genomics">
        <title>Chromosome-level genome assemblies of Cutaneotrichosporon spp. (Trichosporonales, Basidiomycota) reveal imbalanced evolution between nucleotide sequences and chromosome synteny.</title>
        <authorList>
            <person name="Kobayashi Y."/>
            <person name="Kayamori A."/>
            <person name="Aoki K."/>
            <person name="Shiwa Y."/>
            <person name="Matsutani M."/>
            <person name="Fujita N."/>
            <person name="Sugita T."/>
            <person name="Iwasaki W."/>
            <person name="Tanaka N."/>
            <person name="Takashima M."/>
        </authorList>
    </citation>
    <scope>NUCLEOTIDE SEQUENCE</scope>
    <source>
        <strain evidence="6">HIS016</strain>
    </source>
</reference>
<dbReference type="InterPro" id="IPR029063">
    <property type="entry name" value="SAM-dependent_MTases_sf"/>
</dbReference>
<dbReference type="GO" id="GO:0008171">
    <property type="term" value="F:O-methyltransferase activity"/>
    <property type="evidence" value="ECO:0007669"/>
    <property type="project" value="InterPro"/>
</dbReference>
<keyword evidence="3" id="KW-0949">S-adenosyl-L-methionine</keyword>